<dbReference type="InterPro" id="IPR023198">
    <property type="entry name" value="PGP-like_dom2"/>
</dbReference>
<evidence type="ECO:0000256" key="1">
    <source>
        <dbReference type="ARBA" id="ARBA00000830"/>
    </source>
</evidence>
<dbReference type="SUPFAM" id="SSF56784">
    <property type="entry name" value="HAD-like"/>
    <property type="match status" value="1"/>
</dbReference>
<accession>A0A2U8HB42</accession>
<dbReference type="Gene3D" id="3.40.50.1000">
    <property type="entry name" value="HAD superfamily/HAD-like"/>
    <property type="match status" value="1"/>
</dbReference>
<evidence type="ECO:0000256" key="3">
    <source>
        <dbReference type="ARBA" id="ARBA00006171"/>
    </source>
</evidence>
<dbReference type="AlphaFoldDB" id="A0A2U8HB42"/>
<comment type="pathway">
    <text evidence="2">Organic acid metabolism; glycolate biosynthesis; glycolate from 2-phosphoglycolate: step 1/1.</text>
</comment>
<reference evidence="5 6" key="1">
    <citation type="submission" date="2017-06" db="EMBL/GenBank/DDBJ databases">
        <title>Yangia sp. YSBP01 complete genome sequence.</title>
        <authorList>
            <person name="Woo J.-H."/>
            <person name="Kim H.-S."/>
        </authorList>
    </citation>
    <scope>NUCLEOTIDE SEQUENCE [LARGE SCALE GENOMIC DNA]</scope>
    <source>
        <strain evidence="5 6">YSBP01</strain>
    </source>
</reference>
<gene>
    <name evidence="5" type="ORF">CEW88_04435</name>
</gene>
<dbReference type="OrthoDB" id="9797743at2"/>
<organism evidence="5 6">
    <name type="scientific">Alloyangia pacifica</name>
    <dbReference type="NCBI Taxonomy" id="311180"/>
    <lineage>
        <taxon>Bacteria</taxon>
        <taxon>Pseudomonadati</taxon>
        <taxon>Pseudomonadota</taxon>
        <taxon>Alphaproteobacteria</taxon>
        <taxon>Rhodobacterales</taxon>
        <taxon>Roseobacteraceae</taxon>
        <taxon>Alloyangia</taxon>
    </lineage>
</organism>
<dbReference type="KEGG" id="ypac:CEW88_04435"/>
<dbReference type="PRINTS" id="PR00413">
    <property type="entry name" value="HADHALOGNASE"/>
</dbReference>
<evidence type="ECO:0000313" key="5">
    <source>
        <dbReference type="EMBL" id="AWI82974.1"/>
    </source>
</evidence>
<comment type="similarity">
    <text evidence="3">Belongs to the HAD-like hydrolase superfamily. CbbY/CbbZ/Gph/YieH family.</text>
</comment>
<name>A0A2U8HB42_9RHOB</name>
<dbReference type="Pfam" id="PF00702">
    <property type="entry name" value="Hydrolase"/>
    <property type="match status" value="1"/>
</dbReference>
<dbReference type="InterPro" id="IPR036412">
    <property type="entry name" value="HAD-like_sf"/>
</dbReference>
<protein>
    <recommendedName>
        <fullName evidence="4">phosphoglycolate phosphatase</fullName>
        <ecNumber evidence="4">3.1.3.18</ecNumber>
    </recommendedName>
</protein>
<dbReference type="InterPro" id="IPR006439">
    <property type="entry name" value="HAD-SF_hydro_IA"/>
</dbReference>
<dbReference type="Gene3D" id="1.10.150.240">
    <property type="entry name" value="Putative phosphatase, domain 2"/>
    <property type="match status" value="1"/>
</dbReference>
<evidence type="ECO:0000313" key="6">
    <source>
        <dbReference type="Proteomes" id="UP000244915"/>
    </source>
</evidence>
<dbReference type="GO" id="GO:0008967">
    <property type="term" value="F:phosphoglycolate phosphatase activity"/>
    <property type="evidence" value="ECO:0007669"/>
    <property type="project" value="UniProtKB-EC"/>
</dbReference>
<evidence type="ECO:0000256" key="2">
    <source>
        <dbReference type="ARBA" id="ARBA00004818"/>
    </source>
</evidence>
<dbReference type="Proteomes" id="UP000244915">
    <property type="component" value="Chromosome 1"/>
</dbReference>
<proteinExistence type="inferred from homology"/>
<dbReference type="EC" id="3.1.3.18" evidence="4"/>
<dbReference type="PANTHER" id="PTHR43434">
    <property type="entry name" value="PHOSPHOGLYCOLATE PHOSPHATASE"/>
    <property type="match status" value="1"/>
</dbReference>
<dbReference type="EMBL" id="CP022189">
    <property type="protein sequence ID" value="AWI82974.1"/>
    <property type="molecule type" value="Genomic_DNA"/>
</dbReference>
<dbReference type="PANTHER" id="PTHR43434:SF1">
    <property type="entry name" value="PHOSPHOGLYCOLATE PHOSPHATASE"/>
    <property type="match status" value="1"/>
</dbReference>
<dbReference type="SFLD" id="SFLDS00003">
    <property type="entry name" value="Haloacid_Dehalogenase"/>
    <property type="match status" value="1"/>
</dbReference>
<dbReference type="SFLD" id="SFLDG01129">
    <property type="entry name" value="C1.5:_HAD__Beta-PGM__Phosphata"/>
    <property type="match status" value="1"/>
</dbReference>
<sequence length="235" mass="24494">MPRLRAEAVLFDKDGTLFDFARTWSAWAQGVMQQLAGGDAALVEAMARELRFDLGSGGFLKDSPVIAGTSREAAQCLARALGRRDPEAIEGVLSEAAARAPLAEAVPLAPLLDRLRGAGLRLGVMTNDNEAVAHAHLAQVRVGDRFEFVAGFDSGHGAKPSPAPLLAFAAALGMPPAKVVMVGDSTHDLQAGRAAGMKTVGVLTGPAEAEELRHLADVILPDIGHLPDWLGAVVA</sequence>
<dbReference type="NCBIfam" id="TIGR01509">
    <property type="entry name" value="HAD-SF-IA-v3"/>
    <property type="match status" value="1"/>
</dbReference>
<dbReference type="InterPro" id="IPR050155">
    <property type="entry name" value="HAD-like_hydrolase_sf"/>
</dbReference>
<dbReference type="NCBIfam" id="TIGR01549">
    <property type="entry name" value="HAD-SF-IA-v1"/>
    <property type="match status" value="1"/>
</dbReference>
<comment type="catalytic activity">
    <reaction evidence="1">
        <text>2-phosphoglycolate + H2O = glycolate + phosphate</text>
        <dbReference type="Rhea" id="RHEA:14369"/>
        <dbReference type="ChEBI" id="CHEBI:15377"/>
        <dbReference type="ChEBI" id="CHEBI:29805"/>
        <dbReference type="ChEBI" id="CHEBI:43474"/>
        <dbReference type="ChEBI" id="CHEBI:58033"/>
        <dbReference type="EC" id="3.1.3.18"/>
    </reaction>
</comment>
<dbReference type="InterPro" id="IPR023214">
    <property type="entry name" value="HAD_sf"/>
</dbReference>
<dbReference type="GO" id="GO:0006281">
    <property type="term" value="P:DNA repair"/>
    <property type="evidence" value="ECO:0007669"/>
    <property type="project" value="TreeGrafter"/>
</dbReference>
<evidence type="ECO:0000256" key="4">
    <source>
        <dbReference type="ARBA" id="ARBA00013078"/>
    </source>
</evidence>